<dbReference type="EMBL" id="KZ678136">
    <property type="protein sequence ID" value="PSN65760.1"/>
    <property type="molecule type" value="Genomic_DNA"/>
</dbReference>
<organism evidence="2 3">
    <name type="scientific">Corynespora cassiicola Philippines</name>
    <dbReference type="NCBI Taxonomy" id="1448308"/>
    <lineage>
        <taxon>Eukaryota</taxon>
        <taxon>Fungi</taxon>
        <taxon>Dikarya</taxon>
        <taxon>Ascomycota</taxon>
        <taxon>Pezizomycotina</taxon>
        <taxon>Dothideomycetes</taxon>
        <taxon>Pleosporomycetidae</taxon>
        <taxon>Pleosporales</taxon>
        <taxon>Corynesporascaceae</taxon>
        <taxon>Corynespora</taxon>
    </lineage>
</organism>
<dbReference type="PANTHER" id="PTHR34310:SF5">
    <property type="entry name" value="DUF427 DOMAIN PROTEIN (AFU_ORTHOLOGUE AFUA_3G02220)"/>
    <property type="match status" value="1"/>
</dbReference>
<protein>
    <submittedName>
        <fullName evidence="2">DUF427-domain-containing protein</fullName>
    </submittedName>
</protein>
<name>A0A2T2NK33_CORCC</name>
<proteinExistence type="predicted"/>
<evidence type="ECO:0000259" key="1">
    <source>
        <dbReference type="Pfam" id="PF04248"/>
    </source>
</evidence>
<keyword evidence="3" id="KW-1185">Reference proteome</keyword>
<dbReference type="InterPro" id="IPR007361">
    <property type="entry name" value="DUF427"/>
</dbReference>
<dbReference type="PANTHER" id="PTHR34310">
    <property type="entry name" value="DUF427 DOMAIN PROTEIN (AFU_ORTHOLOGUE AFUA_3G02220)"/>
    <property type="match status" value="1"/>
</dbReference>
<dbReference type="InterPro" id="IPR038694">
    <property type="entry name" value="DUF427_sf"/>
</dbReference>
<accession>A0A2T2NK33</accession>
<dbReference type="AlphaFoldDB" id="A0A2T2NK33"/>
<dbReference type="Proteomes" id="UP000240883">
    <property type="component" value="Unassembled WGS sequence"/>
</dbReference>
<feature type="domain" description="DUF427" evidence="1">
    <location>
        <begin position="5"/>
        <end position="90"/>
    </location>
</feature>
<reference evidence="2 3" key="1">
    <citation type="journal article" date="2018" name="Front. Microbiol.">
        <title>Genome-Wide Analysis of Corynespora cassiicola Leaf Fall Disease Putative Effectors.</title>
        <authorList>
            <person name="Lopez D."/>
            <person name="Ribeiro S."/>
            <person name="Label P."/>
            <person name="Fumanal B."/>
            <person name="Venisse J.S."/>
            <person name="Kohler A."/>
            <person name="de Oliveira R.R."/>
            <person name="Labutti K."/>
            <person name="Lipzen A."/>
            <person name="Lail K."/>
            <person name="Bauer D."/>
            <person name="Ohm R.A."/>
            <person name="Barry K.W."/>
            <person name="Spatafora J."/>
            <person name="Grigoriev I.V."/>
            <person name="Martin F.M."/>
            <person name="Pujade-Renaud V."/>
        </authorList>
    </citation>
    <scope>NUCLEOTIDE SEQUENCE [LARGE SCALE GENOMIC DNA]</scope>
    <source>
        <strain evidence="2 3">Philippines</strain>
    </source>
</reference>
<dbReference type="Gene3D" id="2.170.150.40">
    <property type="entry name" value="Domain of unknown function (DUF427)"/>
    <property type="match status" value="1"/>
</dbReference>
<dbReference type="STRING" id="1448308.A0A2T2NK33"/>
<evidence type="ECO:0000313" key="3">
    <source>
        <dbReference type="Proteomes" id="UP000240883"/>
    </source>
</evidence>
<evidence type="ECO:0000313" key="2">
    <source>
        <dbReference type="EMBL" id="PSN65760.1"/>
    </source>
</evidence>
<sequence>MPHATASVNGITVAETDTYELVDGNVYFPPAALKTSHFTPSTTTTYCPYKGTASYFTVTTGKTEVADAAWSYAEPKTGFERIEGWVAFYGGRGDVEVKKE</sequence>
<dbReference type="OrthoDB" id="18996at2759"/>
<gene>
    <name evidence="2" type="ORF">BS50DRAFT_574289</name>
</gene>
<dbReference type="Pfam" id="PF04248">
    <property type="entry name" value="NTP_transf_9"/>
    <property type="match status" value="1"/>
</dbReference>